<dbReference type="GO" id="GO:0004713">
    <property type="term" value="F:protein tyrosine kinase activity"/>
    <property type="evidence" value="ECO:0007669"/>
    <property type="project" value="TreeGrafter"/>
</dbReference>
<keyword evidence="1" id="KW-0175">Coiled coil</keyword>
<evidence type="ECO:0000259" key="3">
    <source>
        <dbReference type="Pfam" id="PF13807"/>
    </source>
</evidence>
<dbReference type="GO" id="GO:0005886">
    <property type="term" value="C:plasma membrane"/>
    <property type="evidence" value="ECO:0007669"/>
    <property type="project" value="TreeGrafter"/>
</dbReference>
<dbReference type="Proteomes" id="UP000000366">
    <property type="component" value="Chromosome"/>
</dbReference>
<dbReference type="NCBIfam" id="TIGR03017">
    <property type="entry name" value="EpsF"/>
    <property type="match status" value="1"/>
</dbReference>
<dbReference type="PANTHER" id="PTHR32309">
    <property type="entry name" value="TYROSINE-PROTEIN KINASE"/>
    <property type="match status" value="1"/>
</dbReference>
<feature type="domain" description="Tyrosine-protein kinase G-rich" evidence="3">
    <location>
        <begin position="350"/>
        <end position="423"/>
    </location>
</feature>
<dbReference type="eggNOG" id="COG3206">
    <property type="taxonomic scope" value="Bacteria"/>
</dbReference>
<feature type="transmembrane region" description="Helical" evidence="2">
    <location>
        <begin position="400"/>
        <end position="421"/>
    </location>
</feature>
<dbReference type="InterPro" id="IPR050445">
    <property type="entry name" value="Bact_polysacc_biosynth/exp"/>
</dbReference>
<keyword evidence="2" id="KW-0812">Transmembrane</keyword>
<keyword evidence="2" id="KW-1133">Transmembrane helix</keyword>
<dbReference type="Pfam" id="PF13807">
    <property type="entry name" value="GNVR"/>
    <property type="match status" value="1"/>
</dbReference>
<evidence type="ECO:0000313" key="4">
    <source>
        <dbReference type="EMBL" id="ABM93699.1"/>
    </source>
</evidence>
<protein>
    <submittedName>
        <fullName evidence="4">Chain length determinant protein</fullName>
    </submittedName>
</protein>
<proteinExistence type="predicted"/>
<dbReference type="HOGENOM" id="CLU_009912_5_3_4"/>
<sequence>MTFSQFFTIVRARWVSGFAVLAVVLAVVIAVSLSLPKQYTSTASVLIDVKLPDLGGNTAAAGGIVPLGFMATQLDVVRSERVALRALRSPGLKLNESVELREQWRASTGGQGDFESWLAALIQKKLDILPARESNVITLAYSSPDPKFSAAVANAFMQAYIDTTLDLKVEPAKQYNAFFDDRSKHTREALEQAQAKLSAYQQQKGIIATDERLDVENARLNELTTQLVVLQGLAAESRGRQDQSSGNNDRMQEVLNNPVVSALTADLSRQQAKLTELNERLGENNPQVVELRANIEELHKRIQAQTTRVTGSLNVNNTVNEGRLAQLNAEIQQQRAKLLKLKDLRDEAAVLQRDVENAQRTYDAVLTRVNQTSMESQNTQTNVSVLKQATAPAFPSSPRLLLNTAVALVLGSLLGIGLMLARELLDRRMRTIEDVVSGLRQPLLIVLPKTSRQDAHGGSRLKLTKARVVRGLAGPARS</sequence>
<accession>A2SDR0</accession>
<keyword evidence="5" id="KW-1185">Reference proteome</keyword>
<dbReference type="KEGG" id="mpt:Mpe_A0737"/>
<dbReference type="PANTHER" id="PTHR32309:SF13">
    <property type="entry name" value="FERRIC ENTEROBACTIN TRANSPORT PROTEIN FEPE"/>
    <property type="match status" value="1"/>
</dbReference>
<reference evidence="4 5" key="1">
    <citation type="journal article" date="2007" name="J. Bacteriol.">
        <title>Whole-genome analysis of the methyl tert-butyl ether-degrading beta-proteobacterium Methylibium petroleiphilum PM1.</title>
        <authorList>
            <person name="Kane S.R."/>
            <person name="Chakicherla A.Y."/>
            <person name="Chain P.S.G."/>
            <person name="Schmidt R."/>
            <person name="Shin M.W."/>
            <person name="Legler T.C."/>
            <person name="Scow K.M."/>
            <person name="Larimer F.W."/>
            <person name="Lucas S.M."/>
            <person name="Richardson P.M."/>
            <person name="Hristova K.R."/>
        </authorList>
    </citation>
    <scope>NUCLEOTIDE SEQUENCE [LARGE SCALE GENOMIC DNA]</scope>
    <source>
        <strain evidence="5">ATCC BAA-1232 / LMG 22953 / PM1</strain>
    </source>
</reference>
<feature type="transmembrane region" description="Helical" evidence="2">
    <location>
        <begin position="12"/>
        <end position="35"/>
    </location>
</feature>
<feature type="coiled-coil region" evidence="1">
    <location>
        <begin position="260"/>
        <end position="368"/>
    </location>
</feature>
<dbReference type="InterPro" id="IPR032807">
    <property type="entry name" value="GNVR"/>
</dbReference>
<dbReference type="AlphaFoldDB" id="A2SDR0"/>
<name>A2SDR0_METPP</name>
<evidence type="ECO:0000256" key="2">
    <source>
        <dbReference type="SAM" id="Phobius"/>
    </source>
</evidence>
<evidence type="ECO:0000313" key="5">
    <source>
        <dbReference type="Proteomes" id="UP000000366"/>
    </source>
</evidence>
<gene>
    <name evidence="4" type="ordered locus">Mpe_A0737</name>
</gene>
<dbReference type="EMBL" id="CP000555">
    <property type="protein sequence ID" value="ABM93699.1"/>
    <property type="molecule type" value="Genomic_DNA"/>
</dbReference>
<dbReference type="InterPro" id="IPR017468">
    <property type="entry name" value="Chain_len_reg_EpsF"/>
</dbReference>
<dbReference type="STRING" id="420662.Mpe_A0737"/>
<organism evidence="4 5">
    <name type="scientific">Methylibium petroleiphilum (strain ATCC BAA-1232 / LMG 22953 / PM1)</name>
    <dbReference type="NCBI Taxonomy" id="420662"/>
    <lineage>
        <taxon>Bacteria</taxon>
        <taxon>Pseudomonadati</taxon>
        <taxon>Pseudomonadota</taxon>
        <taxon>Betaproteobacteria</taxon>
        <taxon>Burkholderiales</taxon>
        <taxon>Sphaerotilaceae</taxon>
        <taxon>Methylibium</taxon>
    </lineage>
</organism>
<evidence type="ECO:0000256" key="1">
    <source>
        <dbReference type="SAM" id="Coils"/>
    </source>
</evidence>
<dbReference type="RefSeq" id="WP_011828337.1">
    <property type="nucleotide sequence ID" value="NC_008825.1"/>
</dbReference>
<keyword evidence="2" id="KW-0472">Membrane</keyword>